<reference evidence="2 3" key="1">
    <citation type="submission" date="2015-11" db="EMBL/GenBank/DDBJ databases">
        <title>Genome-wide analysis reveals the secondary metabolome in Streptomyces kanasensis ZX01.</title>
        <authorList>
            <person name="Zhang G."/>
            <person name="Han L."/>
            <person name="Feng J."/>
            <person name="Zhang X."/>
        </authorList>
    </citation>
    <scope>NUCLEOTIDE SEQUENCE [LARGE SCALE GENOMIC DNA]</scope>
    <source>
        <strain evidence="2 3">ZX01</strain>
    </source>
</reference>
<accession>A0A117IVB6</accession>
<evidence type="ECO:0000313" key="3">
    <source>
        <dbReference type="Proteomes" id="UP000054011"/>
    </source>
</evidence>
<comment type="caution">
    <text evidence="2">The sequence shown here is derived from an EMBL/GenBank/DDBJ whole genome shotgun (WGS) entry which is preliminary data.</text>
</comment>
<feature type="compositionally biased region" description="Pro residues" evidence="1">
    <location>
        <begin position="126"/>
        <end position="151"/>
    </location>
</feature>
<keyword evidence="2" id="KW-0238">DNA-binding</keyword>
<dbReference type="AlphaFoldDB" id="A0A117IVB6"/>
<evidence type="ECO:0000313" key="2">
    <source>
        <dbReference type="EMBL" id="KUH37401.1"/>
    </source>
</evidence>
<dbReference type="OrthoDB" id="9178552at2"/>
<dbReference type="Proteomes" id="UP000054011">
    <property type="component" value="Unassembled WGS sequence"/>
</dbReference>
<gene>
    <name evidence="2" type="ORF">ATE80_18275</name>
</gene>
<organism evidence="2 3">
    <name type="scientific">Streptomyces kanasensis</name>
    <dbReference type="NCBI Taxonomy" id="936756"/>
    <lineage>
        <taxon>Bacteria</taxon>
        <taxon>Bacillati</taxon>
        <taxon>Actinomycetota</taxon>
        <taxon>Actinomycetes</taxon>
        <taxon>Kitasatosporales</taxon>
        <taxon>Streptomycetaceae</taxon>
        <taxon>Streptomyces</taxon>
    </lineage>
</organism>
<protein>
    <submittedName>
        <fullName evidence="2">DNA-binding protein</fullName>
    </submittedName>
</protein>
<name>A0A117IVB6_9ACTN</name>
<keyword evidence="3" id="KW-1185">Reference proteome</keyword>
<dbReference type="RefSeq" id="WP_058943298.1">
    <property type="nucleotide sequence ID" value="NZ_LNSV01000047.1"/>
</dbReference>
<dbReference type="GO" id="GO:0003677">
    <property type="term" value="F:DNA binding"/>
    <property type="evidence" value="ECO:0007669"/>
    <property type="project" value="UniProtKB-KW"/>
</dbReference>
<sequence length="290" mass="31194">MDTQQISAPSRAPSRLPGRVTGSGVLHVRARHTDRFTVVGNHLAQHRELSLTAIGLAVHIQSLPDGAKVGIKVLADRFPESETRIAAALRELEEHHYLERTRVRLPGGELVTRTVAYDHPALAPAAPAPTPAPAAPPPPPAPEPEPAPAPVPQRETAPPRPPLPQPQTPDPERHRVAADLLAGLRRDDPRLLLGEHDVRRLAPAVAAWLERDAHPDAVRHVLTAALPGRLQQPAGLLAHRLTVLLPPPLPAAAPTAARDPFQTCDTCDRAFRAPEPGHCRDCRSDLPEAA</sequence>
<proteinExistence type="predicted"/>
<feature type="compositionally biased region" description="Pro residues" evidence="1">
    <location>
        <begin position="158"/>
        <end position="169"/>
    </location>
</feature>
<dbReference type="STRING" id="936756.ATE80_18275"/>
<feature type="region of interest" description="Disordered" evidence="1">
    <location>
        <begin position="122"/>
        <end position="172"/>
    </location>
</feature>
<dbReference type="EMBL" id="LNSV01000047">
    <property type="protein sequence ID" value="KUH37401.1"/>
    <property type="molecule type" value="Genomic_DNA"/>
</dbReference>
<evidence type="ECO:0000256" key="1">
    <source>
        <dbReference type="SAM" id="MobiDB-lite"/>
    </source>
</evidence>